<evidence type="ECO:0000256" key="5">
    <source>
        <dbReference type="SAM" id="MobiDB-lite"/>
    </source>
</evidence>
<accession>A0AAD7JAG2</accession>
<feature type="region of interest" description="Disordered" evidence="5">
    <location>
        <begin position="165"/>
        <end position="284"/>
    </location>
</feature>
<feature type="coiled-coil region" evidence="4">
    <location>
        <begin position="380"/>
        <end position="414"/>
    </location>
</feature>
<gene>
    <name evidence="8" type="ORF">DFH07DRAFT_1060422</name>
</gene>
<name>A0AAD7JAG2_9AGAR</name>
<feature type="coiled-coil region" evidence="4">
    <location>
        <begin position="477"/>
        <end position="532"/>
    </location>
</feature>
<dbReference type="GO" id="GO:0008017">
    <property type="term" value="F:microtubule binding"/>
    <property type="evidence" value="ECO:0007669"/>
    <property type="project" value="InterPro"/>
</dbReference>
<feature type="domain" description="Cep57 centrosome microtubule-binding" evidence="6">
    <location>
        <begin position="848"/>
        <end position="917"/>
    </location>
</feature>
<evidence type="ECO:0000256" key="4">
    <source>
        <dbReference type="SAM" id="Coils"/>
    </source>
</evidence>
<protein>
    <recommendedName>
        <fullName evidence="10">Cep57 centrosome microtubule-binding domain-containing protein</fullName>
    </recommendedName>
</protein>
<evidence type="ECO:0000256" key="1">
    <source>
        <dbReference type="ARBA" id="ARBA00004267"/>
    </source>
</evidence>
<dbReference type="GO" id="GO:0005815">
    <property type="term" value="C:microtubule organizing center"/>
    <property type="evidence" value="ECO:0007669"/>
    <property type="project" value="UniProtKB-SubCell"/>
</dbReference>
<comment type="subcellular location">
    <subcellularLocation>
        <location evidence="1">Cytoplasm</location>
        <location evidence="1">Cytoskeleton</location>
        <location evidence="1">Microtubule organizing center</location>
    </subcellularLocation>
</comment>
<comment type="caution">
    <text evidence="8">The sequence shown here is derived from an EMBL/GenBank/DDBJ whole genome shotgun (WGS) entry which is preliminary data.</text>
</comment>
<organism evidence="8 9">
    <name type="scientific">Mycena maculata</name>
    <dbReference type="NCBI Taxonomy" id="230809"/>
    <lineage>
        <taxon>Eukaryota</taxon>
        <taxon>Fungi</taxon>
        <taxon>Dikarya</taxon>
        <taxon>Basidiomycota</taxon>
        <taxon>Agaricomycotina</taxon>
        <taxon>Agaricomycetes</taxon>
        <taxon>Agaricomycetidae</taxon>
        <taxon>Agaricales</taxon>
        <taxon>Marasmiineae</taxon>
        <taxon>Mycenaceae</taxon>
        <taxon>Mycena</taxon>
    </lineage>
</organism>
<dbReference type="EMBL" id="JARJLG010000055">
    <property type="protein sequence ID" value="KAJ7758561.1"/>
    <property type="molecule type" value="Genomic_DNA"/>
</dbReference>
<feature type="compositionally biased region" description="Basic and acidic residues" evidence="5">
    <location>
        <begin position="646"/>
        <end position="664"/>
    </location>
</feature>
<dbReference type="InterPro" id="IPR025925">
    <property type="entry name" value="PPC89_CLD"/>
</dbReference>
<evidence type="ECO:0000259" key="7">
    <source>
        <dbReference type="Pfam" id="PF14197"/>
    </source>
</evidence>
<sequence>MKRHAKSRVLDTSIRGDKLEHDRIQLEHNLQHTDLSLHLSSHDDDSVEYPRHNSAPSAFPDFISFDQRSRDNFDGDMHSQIHAWSYRTGDDEDGVSPYGGETVSTAAHHASALTLSAGLGGRGGRREVSISGAEYDPDRPLHDMMAAVDPKLSMFDMDPSRSRYEPVYGSLHSPGQLDRVLQSGHAPPSRSRSVRIRSPHSSATSSASSDSESPRPRLADALQRVSFSPKRPRSPQVPHHPNHRTAQVPPSPLTRAIDDSNLPTPRPNRRSATNVSPPTPASQFTRAARGLARDLVEEQQQQLPERNPFTDIANRVETADATHRSTNKSRVYLPDVTGLTSAVESPAKPGGGYNAYYPDDRPRDSEARLLSTLSVVQAKLHQLEDENSISRRRVRELELELEVCKREVVKERTRILERDEVSMHQREWEADNARAKGKGKARADPSLDAGEIGERYREVVEEKKALESLISTLRTHLTRLTAELSSHQELLTELRKLRERDSRALKEKGAEVDRLRQEVERLAGEVEVLRGVVEEGLRERRAVREAVDFSEAQSAGDVAMSADLEEESSSEEEYPPEEEGEADEEPLDDRSSMDEDESDAEPFDPVSIMGSSRENVGATGVPDRTMRTDHATRGSSSNPNTPGRFIGDEELARIAADVEERRSDLSSGSYRGRVRAPSPPLRNQRATVEDVSDAGTEVPRVPSPSRAGPSEPRRSSYPARPAVPTPSRARQNAQAGPETPFPQIRGAHLERLFFSAPEHNARTCTVCCRRRVPEPQALASWLPSRMERNFRARMQEAREEVEDEEDEGFVEGEEQDTEAERARAHKRLGKQREPDDVNYEAVARKAGLPPQTIVARVIRELEDDFTHYKSVYVELADQYKEMDAVSDVPKRNMLAKHLREVVDILEQKGDQIASLYDCLTFKDKPLPGLKMRAA</sequence>
<keyword evidence="2" id="KW-0963">Cytoplasm</keyword>
<evidence type="ECO:0000313" key="8">
    <source>
        <dbReference type="EMBL" id="KAJ7758561.1"/>
    </source>
</evidence>
<keyword evidence="3" id="KW-0206">Cytoskeleton</keyword>
<feature type="region of interest" description="Disordered" evidence="5">
    <location>
        <begin position="548"/>
        <end position="742"/>
    </location>
</feature>
<keyword evidence="9" id="KW-1185">Reference proteome</keyword>
<dbReference type="Pfam" id="PF14197">
    <property type="entry name" value="Cep57_CLD_2"/>
    <property type="match status" value="1"/>
</dbReference>
<evidence type="ECO:0000256" key="2">
    <source>
        <dbReference type="ARBA" id="ARBA00022490"/>
    </source>
</evidence>
<feature type="region of interest" description="Disordered" evidence="5">
    <location>
        <begin position="799"/>
        <end position="819"/>
    </location>
</feature>
<feature type="compositionally biased region" description="Acidic residues" evidence="5">
    <location>
        <begin position="563"/>
        <end position="587"/>
    </location>
</feature>
<feature type="domain" description="PPC89 centrosome localisation" evidence="7">
    <location>
        <begin position="466"/>
        <end position="537"/>
    </location>
</feature>
<dbReference type="Pfam" id="PF06657">
    <property type="entry name" value="Cep57_MT_bd"/>
    <property type="match status" value="1"/>
</dbReference>
<dbReference type="Proteomes" id="UP001215280">
    <property type="component" value="Unassembled WGS sequence"/>
</dbReference>
<dbReference type="InterPro" id="IPR051756">
    <property type="entry name" value="Centrosomal_MT-associated"/>
</dbReference>
<evidence type="ECO:0000259" key="6">
    <source>
        <dbReference type="Pfam" id="PF06657"/>
    </source>
</evidence>
<dbReference type="AlphaFoldDB" id="A0AAD7JAG2"/>
<reference evidence="8" key="1">
    <citation type="submission" date="2023-03" db="EMBL/GenBank/DDBJ databases">
        <title>Massive genome expansion in bonnet fungi (Mycena s.s.) driven by repeated elements and novel gene families across ecological guilds.</title>
        <authorList>
            <consortium name="Lawrence Berkeley National Laboratory"/>
            <person name="Harder C.B."/>
            <person name="Miyauchi S."/>
            <person name="Viragh M."/>
            <person name="Kuo A."/>
            <person name="Thoen E."/>
            <person name="Andreopoulos B."/>
            <person name="Lu D."/>
            <person name="Skrede I."/>
            <person name="Drula E."/>
            <person name="Henrissat B."/>
            <person name="Morin E."/>
            <person name="Kohler A."/>
            <person name="Barry K."/>
            <person name="LaButti K."/>
            <person name="Morin E."/>
            <person name="Salamov A."/>
            <person name="Lipzen A."/>
            <person name="Mereny Z."/>
            <person name="Hegedus B."/>
            <person name="Baldrian P."/>
            <person name="Stursova M."/>
            <person name="Weitz H."/>
            <person name="Taylor A."/>
            <person name="Grigoriev I.V."/>
            <person name="Nagy L.G."/>
            <person name="Martin F."/>
            <person name="Kauserud H."/>
        </authorList>
    </citation>
    <scope>NUCLEOTIDE SEQUENCE</scope>
    <source>
        <strain evidence="8">CBHHK188m</strain>
    </source>
</reference>
<feature type="compositionally biased region" description="Acidic residues" evidence="5">
    <location>
        <begin position="799"/>
        <end position="817"/>
    </location>
</feature>
<feature type="compositionally biased region" description="Low complexity" evidence="5">
    <location>
        <begin position="199"/>
        <end position="211"/>
    </location>
</feature>
<evidence type="ECO:0000313" key="9">
    <source>
        <dbReference type="Proteomes" id="UP001215280"/>
    </source>
</evidence>
<evidence type="ECO:0000256" key="3">
    <source>
        <dbReference type="ARBA" id="ARBA00023212"/>
    </source>
</evidence>
<dbReference type="PANTHER" id="PTHR19336">
    <property type="entry name" value="UNCHARACTERIZED DUF1167"/>
    <property type="match status" value="1"/>
</dbReference>
<feature type="compositionally biased region" description="Polar residues" evidence="5">
    <location>
        <begin position="270"/>
        <end position="284"/>
    </location>
</feature>
<evidence type="ECO:0008006" key="10">
    <source>
        <dbReference type="Google" id="ProtNLM"/>
    </source>
</evidence>
<dbReference type="InterPro" id="IPR024957">
    <property type="entry name" value="Cep57_MT-bd_dom"/>
</dbReference>
<dbReference type="PANTHER" id="PTHR19336:SF9">
    <property type="entry name" value="SPINDLE POLE BODY PROTEIN PPC89"/>
    <property type="match status" value="1"/>
</dbReference>
<keyword evidence="4" id="KW-0175">Coiled coil</keyword>
<proteinExistence type="predicted"/>